<gene>
    <name evidence="1" type="ORF">G3567_05380</name>
</gene>
<sequence length="99" mass="11568">MHDFKNFKVWQKAIELIKSVFKSYEHLPNDEKFGIKSQIKRSAVSIASNLAEGAGRNTDKQFVNFINMSQGFSFELETQFILIQDLFNIENQDEFVKIF</sequence>
<proteinExistence type="predicted"/>
<dbReference type="PANTHER" id="PTHR38471:SF2">
    <property type="entry name" value="FOUR HELIX BUNDLE PROTEIN"/>
    <property type="match status" value="1"/>
</dbReference>
<dbReference type="Pfam" id="PF05635">
    <property type="entry name" value="23S_rRNA_IVP"/>
    <property type="match status" value="1"/>
</dbReference>
<dbReference type="EMBL" id="JAAIKD010000002">
    <property type="protein sequence ID" value="NEV93583.1"/>
    <property type="molecule type" value="Genomic_DNA"/>
</dbReference>
<dbReference type="Proteomes" id="UP000478505">
    <property type="component" value="Unassembled WGS sequence"/>
</dbReference>
<dbReference type="Gene3D" id="1.20.1440.60">
    <property type="entry name" value="23S rRNA-intervening sequence"/>
    <property type="match status" value="1"/>
</dbReference>
<dbReference type="PANTHER" id="PTHR38471">
    <property type="entry name" value="FOUR HELIX BUNDLE PROTEIN"/>
    <property type="match status" value="1"/>
</dbReference>
<evidence type="ECO:0000313" key="1">
    <source>
        <dbReference type="EMBL" id="NEV93583.1"/>
    </source>
</evidence>
<organism evidence="1 2">
    <name type="scientific">Psychroflexus aurantiacus</name>
    <dbReference type="NCBI Taxonomy" id="2709310"/>
    <lineage>
        <taxon>Bacteria</taxon>
        <taxon>Pseudomonadati</taxon>
        <taxon>Bacteroidota</taxon>
        <taxon>Flavobacteriia</taxon>
        <taxon>Flavobacteriales</taxon>
        <taxon>Flavobacteriaceae</taxon>
        <taxon>Psychroflexus</taxon>
    </lineage>
</organism>
<dbReference type="InterPro" id="IPR012657">
    <property type="entry name" value="23S_rRNA-intervening_sequence"/>
</dbReference>
<dbReference type="InterPro" id="IPR036583">
    <property type="entry name" value="23S_rRNA_IVS_sf"/>
</dbReference>
<accession>A0A6B3QZ44</accession>
<protein>
    <submittedName>
        <fullName evidence="1">Four helix bundle protein</fullName>
    </submittedName>
</protein>
<dbReference type="NCBIfam" id="TIGR02436">
    <property type="entry name" value="four helix bundle protein"/>
    <property type="match status" value="1"/>
</dbReference>
<evidence type="ECO:0000313" key="2">
    <source>
        <dbReference type="Proteomes" id="UP000478505"/>
    </source>
</evidence>
<name>A0A6B3QZ44_9FLAO</name>
<comment type="caution">
    <text evidence="1">The sequence shown here is derived from an EMBL/GenBank/DDBJ whole genome shotgun (WGS) entry which is preliminary data.</text>
</comment>
<keyword evidence="2" id="KW-1185">Reference proteome</keyword>
<dbReference type="CDD" id="cd16377">
    <property type="entry name" value="23S_rRNA_IVP_like"/>
    <property type="match status" value="1"/>
</dbReference>
<dbReference type="AlphaFoldDB" id="A0A6B3QZ44"/>
<dbReference type="SUPFAM" id="SSF158446">
    <property type="entry name" value="IVS-encoded protein-like"/>
    <property type="match status" value="1"/>
</dbReference>
<reference evidence="1 2" key="1">
    <citation type="submission" date="2020-02" db="EMBL/GenBank/DDBJ databases">
        <title>Flavobacteriaceae Psychroflexus bacterium YR1-1, complete genome.</title>
        <authorList>
            <person name="Li Y."/>
            <person name="Wu S."/>
        </authorList>
    </citation>
    <scope>NUCLEOTIDE SEQUENCE [LARGE SCALE GENOMIC DNA]</scope>
    <source>
        <strain evidence="1 2">YR1-1</strain>
    </source>
</reference>
<dbReference type="RefSeq" id="WP_164004288.1">
    <property type="nucleotide sequence ID" value="NZ_JAAIKD010000002.1"/>
</dbReference>